<protein>
    <submittedName>
        <fullName evidence="2">MerR family transcriptional regulator</fullName>
    </submittedName>
</protein>
<dbReference type="GO" id="GO:0003677">
    <property type="term" value="F:DNA binding"/>
    <property type="evidence" value="ECO:0007669"/>
    <property type="project" value="InterPro"/>
</dbReference>
<dbReference type="Pfam" id="PF13411">
    <property type="entry name" value="MerR_1"/>
    <property type="match status" value="1"/>
</dbReference>
<dbReference type="InterPro" id="IPR009061">
    <property type="entry name" value="DNA-bd_dom_put_sf"/>
</dbReference>
<dbReference type="InterPro" id="IPR000551">
    <property type="entry name" value="MerR-type_HTH_dom"/>
</dbReference>
<evidence type="ECO:0000259" key="1">
    <source>
        <dbReference type="Pfam" id="PF13411"/>
    </source>
</evidence>
<dbReference type="AlphaFoldDB" id="A0AAW4WQQ6"/>
<reference evidence="2" key="1">
    <citation type="submission" date="2021-10" db="EMBL/GenBank/DDBJ databases">
        <title>Collection of gut derived symbiotic bacterial strains cultured from healthy donors.</title>
        <authorList>
            <person name="Lin H."/>
            <person name="Littmann E."/>
            <person name="Claire K."/>
            <person name="Pamer E."/>
        </authorList>
    </citation>
    <scope>NUCLEOTIDE SEQUENCE</scope>
    <source>
        <strain evidence="2">MSK.22.92</strain>
    </source>
</reference>
<evidence type="ECO:0000313" key="2">
    <source>
        <dbReference type="EMBL" id="MCC2746903.1"/>
    </source>
</evidence>
<proteinExistence type="predicted"/>
<sequence length="117" mass="14025">MLPDIPITELFSYQGFPMERVALRWYSSKTTMEMLGIKERQLRRYAEDGRLEKKYKTVKGRRRVYYSNISVLKLLRYLSDRRTPSETEDNVEEGTDAIDRCINTFFQQLKELVNEEM</sequence>
<gene>
    <name evidence="2" type="ORF">LK487_07640</name>
</gene>
<dbReference type="GO" id="GO:0006355">
    <property type="term" value="P:regulation of DNA-templated transcription"/>
    <property type="evidence" value="ECO:0007669"/>
    <property type="project" value="InterPro"/>
</dbReference>
<name>A0AAW4WQQ6_9FIRM</name>
<dbReference type="RefSeq" id="WP_173849455.1">
    <property type="nucleotide sequence ID" value="NZ_JAAISB010000024.1"/>
</dbReference>
<dbReference type="Gene3D" id="1.10.1660.10">
    <property type="match status" value="1"/>
</dbReference>
<feature type="domain" description="HTH merR-type" evidence="1">
    <location>
        <begin position="26"/>
        <end position="82"/>
    </location>
</feature>
<dbReference type="SUPFAM" id="SSF46955">
    <property type="entry name" value="Putative DNA-binding domain"/>
    <property type="match status" value="1"/>
</dbReference>
<accession>A0AAW4WQQ6</accession>
<dbReference type="Proteomes" id="UP001197847">
    <property type="component" value="Unassembled WGS sequence"/>
</dbReference>
<organism evidence="2 3">
    <name type="scientific">Agathobacter rectalis</name>
    <dbReference type="NCBI Taxonomy" id="39491"/>
    <lineage>
        <taxon>Bacteria</taxon>
        <taxon>Bacillati</taxon>
        <taxon>Bacillota</taxon>
        <taxon>Clostridia</taxon>
        <taxon>Lachnospirales</taxon>
        <taxon>Lachnospiraceae</taxon>
        <taxon>Agathobacter</taxon>
    </lineage>
</organism>
<comment type="caution">
    <text evidence="2">The sequence shown here is derived from an EMBL/GenBank/DDBJ whole genome shotgun (WGS) entry which is preliminary data.</text>
</comment>
<dbReference type="EMBL" id="JAJFBX010000008">
    <property type="protein sequence ID" value="MCC2746903.1"/>
    <property type="molecule type" value="Genomic_DNA"/>
</dbReference>
<evidence type="ECO:0000313" key="3">
    <source>
        <dbReference type="Proteomes" id="UP001197847"/>
    </source>
</evidence>